<sequence length="201" mass="21529">MALTRVVAALLMCEVFAEPSLQGSAGNTTGVSITSSLRASRSWPHPGCCSGCIDFCSPFSGRCYDKKGKYYYLECSTSTGETGGGGEHQDCCSNCGAFCSPKSGKCYLGKGETYYLDCRTYIFAGRRKCNLNRGNGMIDYSPQVGSATECRVACQNTPGCTNFQFAAADTACSVSTACQLFSKSCYSDSTEDPCWELYALD</sequence>
<gene>
    <name evidence="3" type="ORF">SCF082_LOCUS41208</name>
</gene>
<proteinExistence type="predicted"/>
<evidence type="ECO:0000313" key="3">
    <source>
        <dbReference type="EMBL" id="CAK9087181.1"/>
    </source>
</evidence>
<evidence type="ECO:0000256" key="1">
    <source>
        <dbReference type="SAM" id="SignalP"/>
    </source>
</evidence>
<evidence type="ECO:0000259" key="2">
    <source>
        <dbReference type="PROSITE" id="PS50948"/>
    </source>
</evidence>
<keyword evidence="4" id="KW-1185">Reference proteome</keyword>
<dbReference type="InterPro" id="IPR003609">
    <property type="entry name" value="Pan_app"/>
</dbReference>
<name>A0ABP0QG16_9DINO</name>
<feature type="signal peptide" evidence="1">
    <location>
        <begin position="1"/>
        <end position="17"/>
    </location>
</feature>
<protein>
    <submittedName>
        <fullName evidence="3">Ankyrin repeat domain-containing protein 17</fullName>
    </submittedName>
</protein>
<dbReference type="Pfam" id="PF00024">
    <property type="entry name" value="PAN_1"/>
    <property type="match status" value="1"/>
</dbReference>
<dbReference type="PROSITE" id="PS50948">
    <property type="entry name" value="PAN"/>
    <property type="match status" value="1"/>
</dbReference>
<organism evidence="3 4">
    <name type="scientific">Durusdinium trenchii</name>
    <dbReference type="NCBI Taxonomy" id="1381693"/>
    <lineage>
        <taxon>Eukaryota</taxon>
        <taxon>Sar</taxon>
        <taxon>Alveolata</taxon>
        <taxon>Dinophyceae</taxon>
        <taxon>Suessiales</taxon>
        <taxon>Symbiodiniaceae</taxon>
        <taxon>Durusdinium</taxon>
    </lineage>
</organism>
<dbReference type="EMBL" id="CAXAMM010039551">
    <property type="protein sequence ID" value="CAK9087181.1"/>
    <property type="molecule type" value="Genomic_DNA"/>
</dbReference>
<comment type="caution">
    <text evidence="3">The sequence shown here is derived from an EMBL/GenBank/DDBJ whole genome shotgun (WGS) entry which is preliminary data.</text>
</comment>
<keyword evidence="1" id="KW-0732">Signal</keyword>
<accession>A0ABP0QG16</accession>
<feature type="chain" id="PRO_5045595128" evidence="1">
    <location>
        <begin position="18"/>
        <end position="201"/>
    </location>
</feature>
<feature type="domain" description="Apple" evidence="2">
    <location>
        <begin position="118"/>
        <end position="185"/>
    </location>
</feature>
<evidence type="ECO:0000313" key="4">
    <source>
        <dbReference type="Proteomes" id="UP001642464"/>
    </source>
</evidence>
<dbReference type="Proteomes" id="UP001642464">
    <property type="component" value="Unassembled WGS sequence"/>
</dbReference>
<reference evidence="3 4" key="1">
    <citation type="submission" date="2024-02" db="EMBL/GenBank/DDBJ databases">
        <authorList>
            <person name="Chen Y."/>
            <person name="Shah S."/>
            <person name="Dougan E. K."/>
            <person name="Thang M."/>
            <person name="Chan C."/>
        </authorList>
    </citation>
    <scope>NUCLEOTIDE SEQUENCE [LARGE SCALE GENOMIC DNA]</scope>
</reference>